<dbReference type="EMBL" id="BQNB010013420">
    <property type="protein sequence ID" value="GJT15744.1"/>
    <property type="molecule type" value="Genomic_DNA"/>
</dbReference>
<keyword evidence="2" id="KW-0808">Transferase</keyword>
<sequence>MQMDYTSLNKVCAKDIYPFPEIEEELESLMGYQYKCFLRLSKEHSQVRMSKNDEEKTCFHTEEGIYCFTHMPKGLKNSAATLQRMMDKVLGGQKGRNMEVYLEVVVKSKTEKSLIEDVEETLHKLRRVNIKIDPSKCTFGMEEGDFLGYVVTTQGIKVDPKKVKAILQGPMPRAPDEIQSLSLQLTNISRFIPNMAELMLPVRKSERVWIRRKHLIRQRKLRKLFKR</sequence>
<name>A0ABQ5BSA6_9ASTR</name>
<dbReference type="InterPro" id="IPR043128">
    <property type="entry name" value="Rev_trsase/Diguanyl_cyclase"/>
</dbReference>
<reference evidence="2" key="1">
    <citation type="journal article" date="2022" name="Int. J. Mol. Sci.">
        <title>Draft Genome of Tanacetum Coccineum: Genomic Comparison of Closely Related Tanacetum-Family Plants.</title>
        <authorList>
            <person name="Yamashiro T."/>
            <person name="Shiraishi A."/>
            <person name="Nakayama K."/>
            <person name="Satake H."/>
        </authorList>
    </citation>
    <scope>NUCLEOTIDE SEQUENCE</scope>
</reference>
<comment type="caution">
    <text evidence="2">The sequence shown here is derived from an EMBL/GenBank/DDBJ whole genome shotgun (WGS) entry which is preliminary data.</text>
</comment>
<dbReference type="InterPro" id="IPR053134">
    <property type="entry name" value="RNA-dir_DNA_polymerase"/>
</dbReference>
<keyword evidence="2" id="KW-0548">Nucleotidyltransferase</keyword>
<proteinExistence type="predicted"/>
<dbReference type="Gene3D" id="3.10.10.10">
    <property type="entry name" value="HIV Type 1 Reverse Transcriptase, subunit A, domain 1"/>
    <property type="match status" value="1"/>
</dbReference>
<feature type="domain" description="Reverse transcriptase" evidence="1">
    <location>
        <begin position="2"/>
        <end position="150"/>
    </location>
</feature>
<dbReference type="CDD" id="cd01647">
    <property type="entry name" value="RT_LTR"/>
    <property type="match status" value="1"/>
</dbReference>
<dbReference type="Gene3D" id="3.30.70.270">
    <property type="match status" value="1"/>
</dbReference>
<gene>
    <name evidence="2" type="ORF">Tco_0874450</name>
</gene>
<dbReference type="GO" id="GO:0003964">
    <property type="term" value="F:RNA-directed DNA polymerase activity"/>
    <property type="evidence" value="ECO:0007669"/>
    <property type="project" value="UniProtKB-KW"/>
</dbReference>
<dbReference type="InterPro" id="IPR043502">
    <property type="entry name" value="DNA/RNA_pol_sf"/>
</dbReference>
<protein>
    <submittedName>
        <fullName evidence="2">Reverse transcriptase domain-containing protein</fullName>
    </submittedName>
</protein>
<accession>A0ABQ5BSA6</accession>
<dbReference type="PANTHER" id="PTHR24559:SF444">
    <property type="entry name" value="REVERSE TRANSCRIPTASE DOMAIN-CONTAINING PROTEIN"/>
    <property type="match status" value="1"/>
</dbReference>
<organism evidence="2 3">
    <name type="scientific">Tanacetum coccineum</name>
    <dbReference type="NCBI Taxonomy" id="301880"/>
    <lineage>
        <taxon>Eukaryota</taxon>
        <taxon>Viridiplantae</taxon>
        <taxon>Streptophyta</taxon>
        <taxon>Embryophyta</taxon>
        <taxon>Tracheophyta</taxon>
        <taxon>Spermatophyta</taxon>
        <taxon>Magnoliopsida</taxon>
        <taxon>eudicotyledons</taxon>
        <taxon>Gunneridae</taxon>
        <taxon>Pentapetalae</taxon>
        <taxon>asterids</taxon>
        <taxon>campanulids</taxon>
        <taxon>Asterales</taxon>
        <taxon>Asteraceae</taxon>
        <taxon>Asteroideae</taxon>
        <taxon>Anthemideae</taxon>
        <taxon>Anthemidinae</taxon>
        <taxon>Tanacetum</taxon>
    </lineage>
</organism>
<reference evidence="2" key="2">
    <citation type="submission" date="2022-01" db="EMBL/GenBank/DDBJ databases">
        <authorList>
            <person name="Yamashiro T."/>
            <person name="Shiraishi A."/>
            <person name="Satake H."/>
            <person name="Nakayama K."/>
        </authorList>
    </citation>
    <scope>NUCLEOTIDE SEQUENCE</scope>
</reference>
<evidence type="ECO:0000259" key="1">
    <source>
        <dbReference type="Pfam" id="PF00078"/>
    </source>
</evidence>
<keyword evidence="3" id="KW-1185">Reference proteome</keyword>
<dbReference type="InterPro" id="IPR000477">
    <property type="entry name" value="RT_dom"/>
</dbReference>
<dbReference type="SUPFAM" id="SSF56672">
    <property type="entry name" value="DNA/RNA polymerases"/>
    <property type="match status" value="1"/>
</dbReference>
<dbReference type="Proteomes" id="UP001151760">
    <property type="component" value="Unassembled WGS sequence"/>
</dbReference>
<evidence type="ECO:0000313" key="3">
    <source>
        <dbReference type="Proteomes" id="UP001151760"/>
    </source>
</evidence>
<dbReference type="Pfam" id="PF00078">
    <property type="entry name" value="RVT_1"/>
    <property type="match status" value="1"/>
</dbReference>
<dbReference type="PANTHER" id="PTHR24559">
    <property type="entry name" value="TRANSPOSON TY3-I GAG-POL POLYPROTEIN"/>
    <property type="match status" value="1"/>
</dbReference>
<evidence type="ECO:0000313" key="2">
    <source>
        <dbReference type="EMBL" id="GJT15744.1"/>
    </source>
</evidence>
<keyword evidence="2" id="KW-0695">RNA-directed DNA polymerase</keyword>